<proteinExistence type="predicted"/>
<gene>
    <name evidence="2" type="ORF">CYNAS_LOCUS18959</name>
</gene>
<keyword evidence="1" id="KW-0812">Transmembrane</keyword>
<sequence>MLSKKPRFPERNVFWALIHQALSERVYVSSTRMKIFNHIFLLLTILVVFSAVVAEARITRGHVCRPLSEEDIRKWLKSRQDKLKLRTGH</sequence>
<keyword evidence="1" id="KW-1133">Transmembrane helix</keyword>
<evidence type="ECO:0000313" key="2">
    <source>
        <dbReference type="EMBL" id="CAJ0606976.1"/>
    </source>
</evidence>
<evidence type="ECO:0000256" key="1">
    <source>
        <dbReference type="SAM" id="Phobius"/>
    </source>
</evidence>
<name>A0AA36HA48_CYLNA</name>
<evidence type="ECO:0000313" key="3">
    <source>
        <dbReference type="Proteomes" id="UP001176961"/>
    </source>
</evidence>
<keyword evidence="1" id="KW-0472">Membrane</keyword>
<protein>
    <submittedName>
        <fullName evidence="2">Uncharacterized protein</fullName>
    </submittedName>
</protein>
<reference evidence="2" key="1">
    <citation type="submission" date="2023-07" db="EMBL/GenBank/DDBJ databases">
        <authorList>
            <consortium name="CYATHOMIX"/>
        </authorList>
    </citation>
    <scope>NUCLEOTIDE SEQUENCE</scope>
    <source>
        <strain evidence="2">N/A</strain>
    </source>
</reference>
<feature type="transmembrane region" description="Helical" evidence="1">
    <location>
        <begin position="39"/>
        <end position="58"/>
    </location>
</feature>
<accession>A0AA36HA48</accession>
<dbReference type="EMBL" id="CATQJL010000316">
    <property type="protein sequence ID" value="CAJ0606976.1"/>
    <property type="molecule type" value="Genomic_DNA"/>
</dbReference>
<organism evidence="2 3">
    <name type="scientific">Cylicocyclus nassatus</name>
    <name type="common">Nematode worm</name>
    <dbReference type="NCBI Taxonomy" id="53992"/>
    <lineage>
        <taxon>Eukaryota</taxon>
        <taxon>Metazoa</taxon>
        <taxon>Ecdysozoa</taxon>
        <taxon>Nematoda</taxon>
        <taxon>Chromadorea</taxon>
        <taxon>Rhabditida</taxon>
        <taxon>Rhabditina</taxon>
        <taxon>Rhabditomorpha</taxon>
        <taxon>Strongyloidea</taxon>
        <taxon>Strongylidae</taxon>
        <taxon>Cylicocyclus</taxon>
    </lineage>
</organism>
<dbReference type="Proteomes" id="UP001176961">
    <property type="component" value="Unassembled WGS sequence"/>
</dbReference>
<keyword evidence="3" id="KW-1185">Reference proteome</keyword>
<dbReference type="AlphaFoldDB" id="A0AA36HA48"/>
<comment type="caution">
    <text evidence="2">The sequence shown here is derived from an EMBL/GenBank/DDBJ whole genome shotgun (WGS) entry which is preliminary data.</text>
</comment>